<dbReference type="SUPFAM" id="SSF111369">
    <property type="entry name" value="HlyD-like secretion proteins"/>
    <property type="match status" value="1"/>
</dbReference>
<dbReference type="NCBIfam" id="TIGR01730">
    <property type="entry name" value="RND_mfp"/>
    <property type="match status" value="1"/>
</dbReference>
<keyword evidence="2" id="KW-0732">Signal</keyword>
<evidence type="ECO:0000256" key="1">
    <source>
        <dbReference type="ARBA" id="ARBA00009477"/>
    </source>
</evidence>
<dbReference type="Proteomes" id="UP001628193">
    <property type="component" value="Unassembled WGS sequence"/>
</dbReference>
<proteinExistence type="inferred from homology"/>
<evidence type="ECO:0000313" key="4">
    <source>
        <dbReference type="Proteomes" id="UP001628193"/>
    </source>
</evidence>
<dbReference type="PANTHER" id="PTHR30469:SF15">
    <property type="entry name" value="HLYD FAMILY OF SECRETION PROTEINS"/>
    <property type="match status" value="1"/>
</dbReference>
<accession>A0ABQ0C9D8</accession>
<dbReference type="PANTHER" id="PTHR30469">
    <property type="entry name" value="MULTIDRUG RESISTANCE PROTEIN MDTA"/>
    <property type="match status" value="1"/>
</dbReference>
<gene>
    <name evidence="3" type="ORF">SIID45300_01822</name>
</gene>
<comment type="caution">
    <text evidence="3">The sequence shown here is derived from an EMBL/GenBank/DDBJ whole genome shotgun (WGS) entry which is preliminary data.</text>
</comment>
<dbReference type="RefSeq" id="WP_420905191.1">
    <property type="nucleotide sequence ID" value="NZ_BAAFGK010000004.1"/>
</dbReference>
<reference evidence="3 4" key="1">
    <citation type="submission" date="2024-05" db="EMBL/GenBank/DDBJ databases">
        <authorList>
            <consortium name="Candidatus Magnetaquicoccaceae bacterium FCR-1 genome sequencing consortium"/>
            <person name="Shimoshige H."/>
            <person name="Shimamura S."/>
            <person name="Taoka A."/>
            <person name="Kobayashi H."/>
            <person name="Maekawa T."/>
        </authorList>
    </citation>
    <scope>NUCLEOTIDE SEQUENCE [LARGE SCALE GENOMIC DNA]</scope>
    <source>
        <strain evidence="3 4">FCR-1</strain>
    </source>
</reference>
<dbReference type="Gene3D" id="2.40.50.100">
    <property type="match status" value="1"/>
</dbReference>
<reference evidence="3 4" key="2">
    <citation type="submission" date="2024-09" db="EMBL/GenBank/DDBJ databases">
        <title>Draft genome sequence of Candidatus Magnetaquicoccaceae bacterium FCR-1.</title>
        <authorList>
            <person name="Shimoshige H."/>
            <person name="Shimamura S."/>
            <person name="Taoka A."/>
            <person name="Kobayashi H."/>
            <person name="Maekawa T."/>
        </authorList>
    </citation>
    <scope>NUCLEOTIDE SEQUENCE [LARGE SCALE GENOMIC DNA]</scope>
    <source>
        <strain evidence="3 4">FCR-1</strain>
    </source>
</reference>
<protein>
    <recommendedName>
        <fullName evidence="5">RND family efflux transporter MFP subunit</fullName>
    </recommendedName>
</protein>
<dbReference type="InterPro" id="IPR006143">
    <property type="entry name" value="RND_pump_MFP"/>
</dbReference>
<comment type="similarity">
    <text evidence="1">Belongs to the membrane fusion protein (MFP) (TC 8.A.1) family.</text>
</comment>
<feature type="signal peptide" evidence="2">
    <location>
        <begin position="1"/>
        <end position="27"/>
    </location>
</feature>
<dbReference type="EMBL" id="BAAFGK010000004">
    <property type="protein sequence ID" value="GAB0057493.1"/>
    <property type="molecule type" value="Genomic_DNA"/>
</dbReference>
<name>A0ABQ0C9D8_9PROT</name>
<feature type="chain" id="PRO_5047006108" description="RND family efflux transporter MFP subunit" evidence="2">
    <location>
        <begin position="28"/>
        <end position="294"/>
    </location>
</feature>
<evidence type="ECO:0008006" key="5">
    <source>
        <dbReference type="Google" id="ProtNLM"/>
    </source>
</evidence>
<dbReference type="Gene3D" id="2.40.30.170">
    <property type="match status" value="1"/>
</dbReference>
<sequence length="294" mass="31194">MIAGKTRMMIVAGLGMLGSLGSVTTHAESRVEPTARHPLSVNRLVAPSASAASMPVATNPLPAPTPSALPASGLLRAQILPWQFTTLSNELPARIEKIHVAEGGRFKAGETLVSLDCAIQKAQMEKARAALTAAEKLSSVNARLAEMKTLGGLEVVTSAAEAAKARAELAWMSATVAKCTIAAPFSGRIAEQKAREFQYLQAGQPILDILDDSRLEIEFIAPSAWLTWLTPDLTFTMHVDETQKAHAARILRVGARVDAVSQSVKVTGVFTRNFPELLAGMSGRVEITPPAGQP</sequence>
<keyword evidence="4" id="KW-1185">Reference proteome</keyword>
<evidence type="ECO:0000256" key="2">
    <source>
        <dbReference type="SAM" id="SignalP"/>
    </source>
</evidence>
<organism evidence="3 4">
    <name type="scientific">Candidatus Magnetaquiglobus chichijimensis</name>
    <dbReference type="NCBI Taxonomy" id="3141448"/>
    <lineage>
        <taxon>Bacteria</taxon>
        <taxon>Pseudomonadati</taxon>
        <taxon>Pseudomonadota</taxon>
        <taxon>Magnetococcia</taxon>
        <taxon>Magnetococcales</taxon>
        <taxon>Candidatus Magnetaquicoccaceae</taxon>
        <taxon>Candidatus Magnetaquiglobus</taxon>
    </lineage>
</organism>
<evidence type="ECO:0000313" key="3">
    <source>
        <dbReference type="EMBL" id="GAB0057493.1"/>
    </source>
</evidence>